<reference evidence="6 7" key="1">
    <citation type="submission" date="2018-07" db="EMBL/GenBank/DDBJ databases">
        <title>Genomic Encyclopedia of Type Strains, Phase III (KMG-III): the genomes of soil and plant-associated and newly described type strains.</title>
        <authorList>
            <person name="Whitman W."/>
        </authorList>
    </citation>
    <scope>NUCLEOTIDE SEQUENCE [LARGE SCALE GENOMIC DNA]</scope>
    <source>
        <strain evidence="6 7">CECT 7946</strain>
    </source>
</reference>
<keyword evidence="7" id="KW-1185">Reference proteome</keyword>
<dbReference type="AlphaFoldDB" id="A0A3D9H297"/>
<dbReference type="InterPro" id="IPR019109">
    <property type="entry name" value="MamF_MmsF"/>
</dbReference>
<gene>
    <name evidence="6" type="ORF">DFQ10_107204</name>
</gene>
<accession>A0A3D9H297</accession>
<dbReference type="EMBL" id="QRDV01000007">
    <property type="protein sequence ID" value="RED43016.1"/>
    <property type="molecule type" value="Genomic_DNA"/>
</dbReference>
<evidence type="ECO:0008006" key="8">
    <source>
        <dbReference type="Google" id="ProtNLM"/>
    </source>
</evidence>
<keyword evidence="2 5" id="KW-0812">Transmembrane</keyword>
<feature type="transmembrane region" description="Helical" evidence="5">
    <location>
        <begin position="103"/>
        <end position="126"/>
    </location>
</feature>
<comment type="caution">
    <text evidence="6">The sequence shown here is derived from an EMBL/GenBank/DDBJ whole genome shotgun (WGS) entry which is preliminary data.</text>
</comment>
<organism evidence="6 7">
    <name type="scientific">Winogradskyella eximia</name>
    <dbReference type="NCBI Taxonomy" id="262006"/>
    <lineage>
        <taxon>Bacteria</taxon>
        <taxon>Pseudomonadati</taxon>
        <taxon>Bacteroidota</taxon>
        <taxon>Flavobacteriia</taxon>
        <taxon>Flavobacteriales</taxon>
        <taxon>Flavobacteriaceae</taxon>
        <taxon>Winogradskyella</taxon>
    </lineage>
</organism>
<feature type="transmembrane region" description="Helical" evidence="5">
    <location>
        <begin position="59"/>
        <end position="79"/>
    </location>
</feature>
<dbReference type="RefSeq" id="WP_115818193.1">
    <property type="nucleotide sequence ID" value="NZ_QRDV01000007.1"/>
</dbReference>
<evidence type="ECO:0000256" key="3">
    <source>
        <dbReference type="ARBA" id="ARBA00022989"/>
    </source>
</evidence>
<keyword evidence="4 5" id="KW-0472">Membrane</keyword>
<evidence type="ECO:0000256" key="4">
    <source>
        <dbReference type="ARBA" id="ARBA00023136"/>
    </source>
</evidence>
<feature type="transmembrane region" description="Helical" evidence="5">
    <location>
        <begin position="12"/>
        <end position="38"/>
    </location>
</feature>
<evidence type="ECO:0000256" key="1">
    <source>
        <dbReference type="ARBA" id="ARBA00004141"/>
    </source>
</evidence>
<dbReference type="Proteomes" id="UP000256980">
    <property type="component" value="Unassembled WGS sequence"/>
</dbReference>
<proteinExistence type="predicted"/>
<evidence type="ECO:0000313" key="6">
    <source>
        <dbReference type="EMBL" id="RED43016.1"/>
    </source>
</evidence>
<evidence type="ECO:0000256" key="5">
    <source>
        <dbReference type="SAM" id="Phobius"/>
    </source>
</evidence>
<name>A0A3D9H297_9FLAO</name>
<evidence type="ECO:0000313" key="7">
    <source>
        <dbReference type="Proteomes" id="UP000256980"/>
    </source>
</evidence>
<dbReference type="OrthoDB" id="9808930at2"/>
<keyword evidence="3 5" id="KW-1133">Transmembrane helix</keyword>
<comment type="subcellular location">
    <subcellularLocation>
        <location evidence="1">Membrane</location>
        <topology evidence="1">Multi-pass membrane protein</topology>
    </subcellularLocation>
</comment>
<sequence length="148" mass="16545">MLDNHHRNLATFIHLSTFSRFVIPFGNFIGPIVLWAANKNKSEFIDQHGKQAINFQISVLLYAIIIGTISVPFFIFKVFSNMNVLDFNGFNSFHINIGEPSPLLYIGGGLGALAIIAFIIELALIVKASLSARDGHVYKYPFTINFLK</sequence>
<dbReference type="Pfam" id="PF09685">
    <property type="entry name" value="MamF_MmsF"/>
    <property type="match status" value="1"/>
</dbReference>
<evidence type="ECO:0000256" key="2">
    <source>
        <dbReference type="ARBA" id="ARBA00022692"/>
    </source>
</evidence>
<protein>
    <recommendedName>
        <fullName evidence="8">Tic20 family protein</fullName>
    </recommendedName>
</protein>